<gene>
    <name evidence="1" type="ORF">C361_01125</name>
</gene>
<dbReference type="EMBL" id="AMKT01000020">
    <property type="protein sequence ID" value="OXG27323.1"/>
    <property type="molecule type" value="Genomic_DNA"/>
</dbReference>
<dbReference type="AlphaFoldDB" id="A0A854QIW6"/>
<evidence type="ECO:0000313" key="2">
    <source>
        <dbReference type="Proteomes" id="UP000199727"/>
    </source>
</evidence>
<name>A0A854QIW6_CRYNE</name>
<proteinExistence type="predicted"/>
<protein>
    <submittedName>
        <fullName evidence="1">Uncharacterized protein</fullName>
    </submittedName>
</protein>
<reference evidence="1 2" key="1">
    <citation type="submission" date="2017-06" db="EMBL/GenBank/DDBJ databases">
        <title>Global population genomics of the pathogenic fungus Cryptococcus neoformans var. grubii.</title>
        <authorList>
            <person name="Cuomo C."/>
            <person name="Litvintseva A."/>
            <person name="Chen Y."/>
            <person name="Young S."/>
            <person name="Zeng Q."/>
            <person name="Chapman S."/>
            <person name="Gujja S."/>
            <person name="Saif S."/>
            <person name="Birren B."/>
        </authorList>
    </citation>
    <scope>NUCLEOTIDE SEQUENCE [LARGE SCALE GENOMIC DNA]</scope>
    <source>
        <strain evidence="1 2">Tu259-1</strain>
    </source>
</reference>
<dbReference type="OrthoDB" id="2573159at2759"/>
<sequence length="335" mass="38056">MQLQLFPLRQSSVQPGPHTHHILTDAEVFDNLGAIYFTMLSQYFNPFVLTQEYVASVEDAYPTPVTKDPPAVLSMPPTPDISNATLTSGYRATDSPLSSLYEPQSPDKLPDSAVATTTIDPQYLILDSPPRKCPTKSWELSPDEELCKAYGHIKGSLWSSKPIDSDDSELEPLDLSHYEPMTPEEAQAAPAGKQDDEDEFEIVLGEYPIPRAVKVCGGKSKPWKRLPVTDDDIRKQKKWLEKKRKLKYRQEKKSKMETGEKRSKETIKMFAPNNEKVVVFERPLHMGTSQDEIRVVRLQWKPKPHPSSLRLKMEEEKRKEHMLCGDKSEMTVACS</sequence>
<dbReference type="Proteomes" id="UP000199727">
    <property type="component" value="Unassembled WGS sequence"/>
</dbReference>
<organism evidence="1 2">
    <name type="scientific">Cryptococcus neoformans Tu259-1</name>
    <dbReference type="NCBI Taxonomy" id="1230072"/>
    <lineage>
        <taxon>Eukaryota</taxon>
        <taxon>Fungi</taxon>
        <taxon>Dikarya</taxon>
        <taxon>Basidiomycota</taxon>
        <taxon>Agaricomycotina</taxon>
        <taxon>Tremellomycetes</taxon>
        <taxon>Tremellales</taxon>
        <taxon>Cryptococcaceae</taxon>
        <taxon>Cryptococcus</taxon>
        <taxon>Cryptococcus neoformans species complex</taxon>
    </lineage>
</organism>
<evidence type="ECO:0000313" key="1">
    <source>
        <dbReference type="EMBL" id="OXG27323.1"/>
    </source>
</evidence>
<accession>A0A854QIW6</accession>
<comment type="caution">
    <text evidence="1">The sequence shown here is derived from an EMBL/GenBank/DDBJ whole genome shotgun (WGS) entry which is preliminary data.</text>
</comment>